<sequence length="755" mass="84512">MSEKSPTMFGLCTFNCPNHHKNSLQQWRLLRAPASKQSASSNNKNEKKSRKQTENGCPSPAKRTKCPGVRVVGGRIYDSENGKTCHQCRQKTMDFVAACRNPKKNKQCTINFCHKCLWNRYGEKAEEMSMLEDWKCPKCRGICNCSFCMKKRGHQPTGMLVHTAKATGFSSVSEMLQFGGSDNLGHEKSVKDMGVSPKNLAVSNKESVVVSPRKRGKENSLEGKGDSNLHPPPLAPNPDEKKSKKMRQERLKEIYDGNRDDGVLLKDTNPKKPQISTGISNKEVKTNGMIDCVRQGERNSKKMSSPSDPSRKERRKEKRRLLKETNPKRAQNPNGISKKEVKTNGKVDGALQYENNSKTMVSKEVSTDSSRDEKTKEERDSSSHKVGEVLDSKKIDNDGGQLKRDVESRKVKRNAIEFQCTDLDVDIPLAKGTELTTVVGIDLQPEDAGHALQFLEFCAAFGEILHLKKGQPESVLRDLLCGRTGRQGKYSLTVQFYIQLLSLIQKDLGEEPPRFSPTNGKNSWLHALKKCLSKSQCVVKKLPLDGGADGYHGFDNSKKLILLNFLCDEVLGTVGIRNWIDDQNSKFVENTKEAKGRVLAAKDKEKHLKQKMQDEVAKAILARNGAPLTISEHDAIVSQIKTETAQAHSEMLELKGMIPKKKHRSDAVRTEPMLLGINGCAYWRLKGYSKSSDESDILLQDMGTCDPVASSEKWFVFDFEQKKVIEKHIHSISERRLRSQKTLDGLPSKGSGMIP</sequence>
<dbReference type="PROSITE" id="PS50827">
    <property type="entry name" value="DDT"/>
    <property type="match status" value="1"/>
</dbReference>
<feature type="region of interest" description="Disordered" evidence="10">
    <location>
        <begin position="187"/>
        <end position="401"/>
    </location>
</feature>
<dbReference type="AlphaFoldDB" id="A0A5J5BY01"/>
<dbReference type="GO" id="GO:0005737">
    <property type="term" value="C:cytoplasm"/>
    <property type="evidence" value="ECO:0007669"/>
    <property type="project" value="UniProtKB-SubCell"/>
</dbReference>
<name>A0A5J5BY01_9ASTE</name>
<keyword evidence="9" id="KW-0539">Nucleus</keyword>
<reference evidence="12 13" key="1">
    <citation type="submission" date="2019-09" db="EMBL/GenBank/DDBJ databases">
        <title>A chromosome-level genome assembly of the Chinese tupelo Nyssa sinensis.</title>
        <authorList>
            <person name="Yang X."/>
            <person name="Kang M."/>
            <person name="Yang Y."/>
            <person name="Xiong H."/>
            <person name="Wang M."/>
            <person name="Zhang Z."/>
            <person name="Wang Z."/>
            <person name="Wu H."/>
            <person name="Ma T."/>
            <person name="Liu J."/>
            <person name="Xi Z."/>
        </authorList>
    </citation>
    <scope>NUCLEOTIDE SEQUENCE [LARGE SCALE GENOMIC DNA]</scope>
    <source>
        <strain evidence="12">J267</strain>
        <tissue evidence="12">Leaf</tissue>
    </source>
</reference>
<dbReference type="PANTHER" id="PTHR31169:SF8">
    <property type="entry name" value="ZINC-FINGER DOMAIN OF MONOAMINE-OXIDASE A REPRESSOR R1 PROTEIN"/>
    <property type="match status" value="1"/>
</dbReference>
<dbReference type="InterPro" id="IPR018501">
    <property type="entry name" value="DDT_dom"/>
</dbReference>
<dbReference type="GO" id="GO:0006355">
    <property type="term" value="P:regulation of DNA-templated transcription"/>
    <property type="evidence" value="ECO:0007669"/>
    <property type="project" value="InterPro"/>
</dbReference>
<dbReference type="OrthoDB" id="298344at2759"/>
<dbReference type="EMBL" id="CM018032">
    <property type="protein sequence ID" value="KAA8547818.1"/>
    <property type="molecule type" value="Genomic_DNA"/>
</dbReference>
<organism evidence="12 13">
    <name type="scientific">Nyssa sinensis</name>
    <dbReference type="NCBI Taxonomy" id="561372"/>
    <lineage>
        <taxon>Eukaryota</taxon>
        <taxon>Viridiplantae</taxon>
        <taxon>Streptophyta</taxon>
        <taxon>Embryophyta</taxon>
        <taxon>Tracheophyta</taxon>
        <taxon>Spermatophyta</taxon>
        <taxon>Magnoliopsida</taxon>
        <taxon>eudicotyledons</taxon>
        <taxon>Gunneridae</taxon>
        <taxon>Pentapetalae</taxon>
        <taxon>asterids</taxon>
        <taxon>Cornales</taxon>
        <taxon>Nyssaceae</taxon>
        <taxon>Nyssa</taxon>
    </lineage>
</organism>
<dbReference type="SMART" id="SM00571">
    <property type="entry name" value="DDT"/>
    <property type="match status" value="1"/>
</dbReference>
<evidence type="ECO:0000313" key="13">
    <source>
        <dbReference type="Proteomes" id="UP000325577"/>
    </source>
</evidence>
<feature type="domain" description="DDT" evidence="11">
    <location>
        <begin position="445"/>
        <end position="510"/>
    </location>
</feature>
<feature type="compositionally biased region" description="Basic residues" evidence="10">
    <location>
        <begin position="312"/>
        <end position="321"/>
    </location>
</feature>
<evidence type="ECO:0000256" key="7">
    <source>
        <dbReference type="ARBA" id="ARBA00023015"/>
    </source>
</evidence>
<accession>A0A5J5BY01</accession>
<keyword evidence="4" id="KW-1017">Isopeptide bond</keyword>
<keyword evidence="6" id="KW-0832">Ubl conjugation</keyword>
<evidence type="ECO:0000256" key="5">
    <source>
        <dbReference type="ARBA" id="ARBA00022553"/>
    </source>
</evidence>
<keyword evidence="13" id="KW-1185">Reference proteome</keyword>
<dbReference type="GO" id="GO:0005634">
    <property type="term" value="C:nucleus"/>
    <property type="evidence" value="ECO:0007669"/>
    <property type="project" value="UniProtKB-SubCell"/>
</dbReference>
<evidence type="ECO:0000256" key="9">
    <source>
        <dbReference type="ARBA" id="ARBA00023242"/>
    </source>
</evidence>
<evidence type="ECO:0000313" key="12">
    <source>
        <dbReference type="EMBL" id="KAA8547818.1"/>
    </source>
</evidence>
<dbReference type="Pfam" id="PF10497">
    <property type="entry name" value="zf-4CXXC_R1"/>
    <property type="match status" value="1"/>
</dbReference>
<dbReference type="InterPro" id="IPR018866">
    <property type="entry name" value="Znf-4CXXC_R1"/>
</dbReference>
<feature type="compositionally biased region" description="Low complexity" evidence="10">
    <location>
        <begin position="32"/>
        <end position="43"/>
    </location>
</feature>
<evidence type="ECO:0000259" key="11">
    <source>
        <dbReference type="PROSITE" id="PS50827"/>
    </source>
</evidence>
<keyword evidence="8" id="KW-0804">Transcription</keyword>
<dbReference type="PANTHER" id="PTHR31169">
    <property type="entry name" value="OS05G0300700 PROTEIN"/>
    <property type="match status" value="1"/>
</dbReference>
<evidence type="ECO:0000256" key="10">
    <source>
        <dbReference type="SAM" id="MobiDB-lite"/>
    </source>
</evidence>
<proteinExistence type="predicted"/>
<evidence type="ECO:0000256" key="8">
    <source>
        <dbReference type="ARBA" id="ARBA00023163"/>
    </source>
</evidence>
<feature type="compositionally biased region" description="Basic and acidic residues" evidence="10">
    <location>
        <begin position="238"/>
        <end position="270"/>
    </location>
</feature>
<feature type="region of interest" description="Disordered" evidence="10">
    <location>
        <begin position="32"/>
        <end position="63"/>
    </location>
</feature>
<comment type="subcellular location">
    <subcellularLocation>
        <location evidence="2">Cytoplasm</location>
    </subcellularLocation>
    <subcellularLocation>
        <location evidence="1">Nucleus</location>
    </subcellularLocation>
</comment>
<keyword evidence="5" id="KW-0597">Phosphoprotein</keyword>
<evidence type="ECO:0000256" key="4">
    <source>
        <dbReference type="ARBA" id="ARBA00022499"/>
    </source>
</evidence>
<keyword evidence="3" id="KW-0963">Cytoplasm</keyword>
<evidence type="ECO:0000256" key="2">
    <source>
        <dbReference type="ARBA" id="ARBA00004496"/>
    </source>
</evidence>
<feature type="compositionally biased region" description="Basic and acidic residues" evidence="10">
    <location>
        <begin position="217"/>
        <end position="227"/>
    </location>
</feature>
<keyword evidence="7" id="KW-0805">Transcription regulation</keyword>
<protein>
    <recommendedName>
        <fullName evidence="11">DDT domain-containing protein</fullName>
    </recommendedName>
</protein>
<evidence type="ECO:0000256" key="6">
    <source>
        <dbReference type="ARBA" id="ARBA00022843"/>
    </source>
</evidence>
<feature type="compositionally biased region" description="Basic and acidic residues" evidence="10">
    <location>
        <begin position="365"/>
        <end position="401"/>
    </location>
</feature>
<evidence type="ECO:0000256" key="3">
    <source>
        <dbReference type="ARBA" id="ARBA00022490"/>
    </source>
</evidence>
<evidence type="ECO:0000256" key="1">
    <source>
        <dbReference type="ARBA" id="ARBA00004123"/>
    </source>
</evidence>
<dbReference type="InterPro" id="IPR040221">
    <property type="entry name" value="CDCA7/CDA7L"/>
</dbReference>
<gene>
    <name evidence="12" type="ORF">F0562_004247</name>
</gene>
<dbReference type="Proteomes" id="UP000325577">
    <property type="component" value="Linkage Group LG1"/>
</dbReference>